<dbReference type="PANTHER" id="PTHR12677:SF59">
    <property type="entry name" value="GOLGI APPARATUS MEMBRANE PROTEIN TVP38-RELATED"/>
    <property type="match status" value="1"/>
</dbReference>
<dbReference type="HOGENOM" id="CLU_038944_8_0_9"/>
<comment type="similarity">
    <text evidence="6">Belongs to the TVP38/TMEM64 family.</text>
</comment>
<keyword evidence="4 6" id="KW-1133">Transmembrane helix</keyword>
<keyword evidence="3 6" id="KW-0812">Transmembrane</keyword>
<feature type="transmembrane region" description="Helical" evidence="6">
    <location>
        <begin position="172"/>
        <end position="193"/>
    </location>
</feature>
<dbReference type="Proteomes" id="UP000001572">
    <property type="component" value="Chromosome"/>
</dbReference>
<evidence type="ECO:0000313" key="9">
    <source>
        <dbReference type="Proteomes" id="UP000001572"/>
    </source>
</evidence>
<dbReference type="Pfam" id="PF09335">
    <property type="entry name" value="VTT_dom"/>
    <property type="match status" value="1"/>
</dbReference>
<dbReference type="EMBL" id="CP000724">
    <property type="protein sequence ID" value="ABR49428.1"/>
    <property type="molecule type" value="Genomic_DNA"/>
</dbReference>
<evidence type="ECO:0000256" key="5">
    <source>
        <dbReference type="ARBA" id="ARBA00023136"/>
    </source>
</evidence>
<dbReference type="PANTHER" id="PTHR12677">
    <property type="entry name" value="GOLGI APPARATUS MEMBRANE PROTEIN TVP38-RELATED"/>
    <property type="match status" value="1"/>
</dbReference>
<keyword evidence="5 6" id="KW-0472">Membrane</keyword>
<feature type="transmembrane region" description="Helical" evidence="6">
    <location>
        <begin position="49"/>
        <end position="73"/>
    </location>
</feature>
<keyword evidence="9" id="KW-1185">Reference proteome</keyword>
<dbReference type="GO" id="GO:0005886">
    <property type="term" value="C:plasma membrane"/>
    <property type="evidence" value="ECO:0007669"/>
    <property type="project" value="UniProtKB-SubCell"/>
</dbReference>
<accession>A6TTB0</accession>
<gene>
    <name evidence="8" type="ordered locus">Amet_3297</name>
</gene>
<dbReference type="KEGG" id="amt:Amet_3297"/>
<sequence>MSNSKSSRGQKVIVLGILLIGLIGYFTIPRFNALMNQIFQMFASGDFEVVRAFVSSYGPFAMLISTLLMILAVVFPPLPAFMITFANANLFGWWQGALLSWVSAMAGAAAAFYLARLFGREFVEKLTTKTGLSQVDEFFDAYGKQSILIARLLPFLSFGVVSYAGGLTPLTFGTYFMATGIGQTPATLIYSYVGGMLTGGARMFVTGLLIIFAISILASIIHGIYRNRQSKNRDTVSVETGAVINDCSSTKGTINPKESGRKI</sequence>
<evidence type="ECO:0000259" key="7">
    <source>
        <dbReference type="Pfam" id="PF09335"/>
    </source>
</evidence>
<feature type="transmembrane region" description="Helical" evidence="6">
    <location>
        <begin position="205"/>
        <end position="225"/>
    </location>
</feature>
<evidence type="ECO:0000256" key="4">
    <source>
        <dbReference type="ARBA" id="ARBA00022989"/>
    </source>
</evidence>
<keyword evidence="2 6" id="KW-1003">Cell membrane</keyword>
<evidence type="ECO:0000256" key="6">
    <source>
        <dbReference type="RuleBase" id="RU366058"/>
    </source>
</evidence>
<feature type="domain" description="VTT" evidence="7">
    <location>
        <begin position="78"/>
        <end position="194"/>
    </location>
</feature>
<protein>
    <recommendedName>
        <fullName evidence="6">TVP38/TMEM64 family membrane protein</fullName>
    </recommendedName>
</protein>
<dbReference type="InterPro" id="IPR015414">
    <property type="entry name" value="TMEM64"/>
</dbReference>
<dbReference type="eggNOG" id="COG0398">
    <property type="taxonomic scope" value="Bacteria"/>
</dbReference>
<dbReference type="InterPro" id="IPR032816">
    <property type="entry name" value="VTT_dom"/>
</dbReference>
<dbReference type="AlphaFoldDB" id="A6TTB0"/>
<name>A6TTB0_ALKMQ</name>
<comment type="subcellular location">
    <subcellularLocation>
        <location evidence="1 6">Cell membrane</location>
        <topology evidence="1 6">Multi-pass membrane protein</topology>
    </subcellularLocation>
</comment>
<organism evidence="8 9">
    <name type="scientific">Alkaliphilus metalliredigens (strain QYMF)</name>
    <dbReference type="NCBI Taxonomy" id="293826"/>
    <lineage>
        <taxon>Bacteria</taxon>
        <taxon>Bacillati</taxon>
        <taxon>Bacillota</taxon>
        <taxon>Clostridia</taxon>
        <taxon>Peptostreptococcales</taxon>
        <taxon>Natronincolaceae</taxon>
        <taxon>Alkaliphilus</taxon>
    </lineage>
</organism>
<feature type="transmembrane region" description="Helical" evidence="6">
    <location>
        <begin position="93"/>
        <end position="115"/>
    </location>
</feature>
<dbReference type="OrthoDB" id="9812980at2"/>
<evidence type="ECO:0000313" key="8">
    <source>
        <dbReference type="EMBL" id="ABR49428.1"/>
    </source>
</evidence>
<feature type="transmembrane region" description="Helical" evidence="6">
    <location>
        <begin position="12"/>
        <end position="28"/>
    </location>
</feature>
<evidence type="ECO:0000256" key="1">
    <source>
        <dbReference type="ARBA" id="ARBA00004651"/>
    </source>
</evidence>
<evidence type="ECO:0000256" key="3">
    <source>
        <dbReference type="ARBA" id="ARBA00022692"/>
    </source>
</evidence>
<feature type="transmembrane region" description="Helical" evidence="6">
    <location>
        <begin position="148"/>
        <end position="166"/>
    </location>
</feature>
<dbReference type="RefSeq" id="WP_012064393.1">
    <property type="nucleotide sequence ID" value="NC_009633.1"/>
</dbReference>
<evidence type="ECO:0000256" key="2">
    <source>
        <dbReference type="ARBA" id="ARBA00022475"/>
    </source>
</evidence>
<proteinExistence type="inferred from homology"/>
<dbReference type="STRING" id="293826.Amet_3297"/>
<reference evidence="9" key="1">
    <citation type="journal article" date="2016" name="Genome Announc.">
        <title>Complete genome sequence of Alkaliphilus metalliredigens strain QYMF, an alkaliphilic and metal-reducing bacterium isolated from borax-contaminated leachate ponds.</title>
        <authorList>
            <person name="Hwang C."/>
            <person name="Copeland A."/>
            <person name="Lucas S."/>
            <person name="Lapidus A."/>
            <person name="Barry K."/>
            <person name="Detter J.C."/>
            <person name="Glavina Del Rio T."/>
            <person name="Hammon N."/>
            <person name="Israni S."/>
            <person name="Dalin E."/>
            <person name="Tice H."/>
            <person name="Pitluck S."/>
            <person name="Chertkov O."/>
            <person name="Brettin T."/>
            <person name="Bruce D."/>
            <person name="Han C."/>
            <person name="Schmutz J."/>
            <person name="Larimer F."/>
            <person name="Land M.L."/>
            <person name="Hauser L."/>
            <person name="Kyrpides N."/>
            <person name="Mikhailova N."/>
            <person name="Ye Q."/>
            <person name="Zhou J."/>
            <person name="Richardson P."/>
            <person name="Fields M.W."/>
        </authorList>
    </citation>
    <scope>NUCLEOTIDE SEQUENCE [LARGE SCALE GENOMIC DNA]</scope>
    <source>
        <strain evidence="9">QYMF</strain>
    </source>
</reference>